<dbReference type="EMBL" id="CAQN01000321">
    <property type="protein sequence ID" value="CCQ66026.1"/>
    <property type="molecule type" value="Genomic_DNA"/>
</dbReference>
<dbReference type="Pfam" id="PF14218">
    <property type="entry name" value="COP23"/>
    <property type="match status" value="1"/>
</dbReference>
<gene>
    <name evidence="1" type="ORF">CWATWH0402_1538</name>
</gene>
<comment type="caution">
    <text evidence="1">The sequence shown here is derived from an EMBL/GenBank/DDBJ whole genome shotgun (WGS) entry which is preliminary data.</text>
</comment>
<accession>T2JLR8</accession>
<dbReference type="InterPro" id="IPR025478">
    <property type="entry name" value="COP23"/>
</dbReference>
<evidence type="ECO:0000313" key="2">
    <source>
        <dbReference type="Proteomes" id="UP000018130"/>
    </source>
</evidence>
<organism evidence="1 2">
    <name type="scientific">Crocosphaera watsonii WH 0402</name>
    <dbReference type="NCBI Taxonomy" id="1284629"/>
    <lineage>
        <taxon>Bacteria</taxon>
        <taxon>Bacillati</taxon>
        <taxon>Cyanobacteriota</taxon>
        <taxon>Cyanophyceae</taxon>
        <taxon>Oscillatoriophycideae</taxon>
        <taxon>Chroococcales</taxon>
        <taxon>Aphanothecaceae</taxon>
        <taxon>Crocosphaera</taxon>
    </lineage>
</organism>
<dbReference type="Proteomes" id="UP000018130">
    <property type="component" value="Unassembled WGS sequence"/>
</dbReference>
<protein>
    <submittedName>
        <fullName evidence="1">Uncharacterized protein</fullName>
    </submittedName>
</protein>
<reference evidence="1 2" key="2">
    <citation type="submission" date="2013-09" db="EMBL/GenBank/DDBJ databases">
        <title>Whole genome comparison of six Crocosphaera watsonii strains with differing phenotypes.</title>
        <authorList>
            <person name="Bench S.R."/>
            <person name="Heller P."/>
            <person name="Frank I."/>
            <person name="Arciniega M."/>
            <person name="Shilova I.N."/>
            <person name="Zehr J.P."/>
        </authorList>
    </citation>
    <scope>NUCLEOTIDE SEQUENCE [LARGE SCALE GENOMIC DNA]</scope>
    <source>
        <strain evidence="1 2">WH 0402</strain>
    </source>
</reference>
<name>T2JLR8_CROWT</name>
<proteinExistence type="predicted"/>
<dbReference type="AlphaFoldDB" id="T2JLR8"/>
<reference evidence="1 2" key="1">
    <citation type="submission" date="2013-01" db="EMBL/GenBank/DDBJ databases">
        <authorList>
            <person name="Bench S."/>
        </authorList>
    </citation>
    <scope>NUCLEOTIDE SEQUENCE [LARGE SCALE GENOMIC DNA]</scope>
    <source>
        <strain evidence="1 2">WH 0402</strain>
    </source>
</reference>
<evidence type="ECO:0000313" key="1">
    <source>
        <dbReference type="EMBL" id="CCQ66026.1"/>
    </source>
</evidence>
<sequence>MASAFSQSQSSDKVEFFCDETFDRASGEYIPATFVWIPQEQENRRVIGWKSQHFYKTMTTQERCKVVSEKFQKNMKMET</sequence>